<evidence type="ECO:0000313" key="2">
    <source>
        <dbReference type="EMBL" id="MCA2018805.1"/>
    </source>
</evidence>
<comment type="caution">
    <text evidence="2">The sequence shown here is derived from an EMBL/GenBank/DDBJ whole genome shotgun (WGS) entry which is preliminary data.</text>
</comment>
<dbReference type="RefSeq" id="WP_225252110.1">
    <property type="nucleotide sequence ID" value="NZ_JAIWIU010000203.1"/>
</dbReference>
<proteinExistence type="predicted"/>
<evidence type="ECO:0000256" key="1">
    <source>
        <dbReference type="SAM" id="MobiDB-lite"/>
    </source>
</evidence>
<accession>A0ABS7YSY7</accession>
<sequence length="617" mass="69163">MSENAKYQVEAVTSDNLRNALYGASPLQASRILMNVELSDQQDSLAVLQQVEQEFAQQPQGISGALVEPILLSICDGIAQHPKWKLADKGLTASKIYHGIKHFSYDQPSEFVADNNVTQRELQEQSKRTVDDKGSYDRKQLEDKKQLNAYRDKTLDGNRRITSEIDVNDQGGNVYLYRQSDKVNVVKREQGKKSTSSSIDIDHQVPLKKIFTEYGASQALSLEDLKSVANSDANFKAISAKLNRSKGDKSWQQYQMDIETKRSKLLAVKAKNGSLTPTQQNQLNELPNKATLERALQAEIDSKRSIENQLNKTVTQKLLSNRELHNNLNDAATQSALNIVQTQGLGELILLVTKPVFYELNDIFQYGLIGDTGETSKTQALLFRFKRVQDYILTEVERSSFDFAKNALMSFTKCYVQAVIDLFVGIWKQALKVVTEGFSATIQAFKIVLGSGTKAQKHDAITKLFATTAASYASIALQTAIDPFVKTIPVIGDTLSSICGLLLSTISSCVVVWLLEQLDLFSLKAERRTQRVQEVFALRIEQIKCNTDVFEKESVAKLAQDRMAFLKFSETMQQAIENNENVNDSVTSIAQFMGVQLELKDSDDFLTLLEREKYLVI</sequence>
<dbReference type="EMBL" id="JAIWIU010000203">
    <property type="protein sequence ID" value="MCA2018805.1"/>
    <property type="molecule type" value="Genomic_DNA"/>
</dbReference>
<feature type="compositionally biased region" description="Basic and acidic residues" evidence="1">
    <location>
        <begin position="121"/>
        <end position="140"/>
    </location>
</feature>
<gene>
    <name evidence="2" type="ORF">LDJ79_22015</name>
</gene>
<evidence type="ECO:0000313" key="3">
    <source>
        <dbReference type="Proteomes" id="UP001199044"/>
    </source>
</evidence>
<reference evidence="3" key="1">
    <citation type="submission" date="2023-07" db="EMBL/GenBank/DDBJ databases">
        <title>Molecular identification of indigenous halophilic bacteria isolated from red sea cost, biodegradation of synthetic dyes and assessment of degraded metabolite toxicity.</title>
        <authorList>
            <person name="Chaieb K."/>
            <person name="Altayb H.N."/>
        </authorList>
    </citation>
    <scope>NUCLEOTIDE SEQUENCE [LARGE SCALE GENOMIC DNA]</scope>
    <source>
        <strain evidence="3">K20</strain>
    </source>
</reference>
<feature type="region of interest" description="Disordered" evidence="1">
    <location>
        <begin position="120"/>
        <end position="140"/>
    </location>
</feature>
<dbReference type="Proteomes" id="UP001199044">
    <property type="component" value="Unassembled WGS sequence"/>
</dbReference>
<organism evidence="2 3">
    <name type="scientific">Vibrio tritonius</name>
    <dbReference type="NCBI Taxonomy" id="1435069"/>
    <lineage>
        <taxon>Bacteria</taxon>
        <taxon>Pseudomonadati</taxon>
        <taxon>Pseudomonadota</taxon>
        <taxon>Gammaproteobacteria</taxon>
        <taxon>Vibrionales</taxon>
        <taxon>Vibrionaceae</taxon>
        <taxon>Vibrio</taxon>
    </lineage>
</organism>
<name>A0ABS7YSY7_9VIBR</name>
<protein>
    <submittedName>
        <fullName evidence="2">DNA repair protein</fullName>
    </submittedName>
</protein>
<keyword evidence="3" id="KW-1185">Reference proteome</keyword>